<proteinExistence type="predicted"/>
<protein>
    <submittedName>
        <fullName evidence="1">Uncharacterized protein</fullName>
    </submittedName>
</protein>
<evidence type="ECO:0000313" key="2">
    <source>
        <dbReference type="Proteomes" id="UP000232615"/>
    </source>
</evidence>
<sequence>MLCASECLQSFGFVCDQEFCDSKDEELDCFCCACGKSSVQTLKTVKRCECNKKFGEDELIELVEEEDCRLLKLEDDNIFFLCSCGKRARSTVLEFLSGRRCKPCNISKSKDALPKKLLKDKELVRVLNNSKLWFGLEKPKRIKRPGSKGIKYQFCGMTLFWHPDILDEENKVCIETKSEECFQMEKERTLAKILSATRQGYKAKLIVYTKEGEEDYTLHFPRLS</sequence>
<accession>V9SGD4</accession>
<gene>
    <name evidence="1" type="ORF">TNS_ORF231</name>
</gene>
<dbReference type="Proteomes" id="UP000232615">
    <property type="component" value="Segment"/>
</dbReference>
<evidence type="ECO:0000313" key="1">
    <source>
        <dbReference type="EMBL" id="AHC54949.1"/>
    </source>
</evidence>
<keyword evidence="2" id="KW-1185">Reference proteome</keyword>
<dbReference type="EMBL" id="KF483846">
    <property type="protein sequence ID" value="AHC54949.1"/>
    <property type="molecule type" value="Genomic_DNA"/>
</dbReference>
<reference evidence="1 2" key="1">
    <citation type="journal article" date="2014" name="Arch. Virol.">
        <title>Complete genome sequence of Tunisvirus, a new member of the proposed family Marseilleviridae.</title>
        <authorList>
            <person name="Aherfi S."/>
            <person name="Boughalmi M."/>
            <person name="Pagnier I."/>
            <person name="Fournous G."/>
            <person name="La Scola B."/>
            <person name="Raoult D."/>
            <person name="Colson P."/>
        </authorList>
    </citation>
    <scope>NUCLEOTIDE SEQUENCE [LARGE SCALE GENOMIC DNA]</scope>
    <source>
        <strain evidence="1 2">U484</strain>
    </source>
</reference>
<name>V9SGD4_9VIRU</name>
<organism evidence="1 2">
    <name type="scientific">Tunisvirus fontaine2</name>
    <dbReference type="NCBI Taxonomy" id="1421067"/>
    <lineage>
        <taxon>Viruses</taxon>
        <taxon>Varidnaviria</taxon>
        <taxon>Bamfordvirae</taxon>
        <taxon>Nucleocytoviricota</taxon>
        <taxon>Megaviricetes</taxon>
        <taxon>Pimascovirales</taxon>
        <taxon>Pimascovirales incertae sedis</taxon>
        <taxon>Marseilleviridae</taxon>
        <taxon>Losannavirus</taxon>
        <taxon>Losannavirus tunisense</taxon>
    </lineage>
</organism>